<dbReference type="STRING" id="314256.OG2516_16414"/>
<dbReference type="Gene3D" id="2.60.120.10">
    <property type="entry name" value="Jelly Rolls"/>
    <property type="match status" value="1"/>
</dbReference>
<dbReference type="InterPro" id="IPR018062">
    <property type="entry name" value="HTH_AraC-typ_CS"/>
</dbReference>
<dbReference type="InterPro" id="IPR018060">
    <property type="entry name" value="HTH_AraC"/>
</dbReference>
<evidence type="ECO:0000313" key="6">
    <source>
        <dbReference type="Proteomes" id="UP000003635"/>
    </source>
</evidence>
<dbReference type="InterPro" id="IPR011051">
    <property type="entry name" value="RmlC_Cupin_sf"/>
</dbReference>
<keyword evidence="2" id="KW-0238">DNA-binding</keyword>
<dbReference type="AlphaFoldDB" id="Q2CGN3"/>
<dbReference type="PROSITE" id="PS01124">
    <property type="entry name" value="HTH_ARAC_FAMILY_2"/>
    <property type="match status" value="1"/>
</dbReference>
<dbReference type="GO" id="GO:0043565">
    <property type="term" value="F:sequence-specific DNA binding"/>
    <property type="evidence" value="ECO:0007669"/>
    <property type="project" value="InterPro"/>
</dbReference>
<organism evidence="5 6">
    <name type="scientific">Oceanicola granulosus (strain ATCC BAA-861 / DSM 15982 / KCTC 12143 / HTCC2516)</name>
    <dbReference type="NCBI Taxonomy" id="314256"/>
    <lineage>
        <taxon>Bacteria</taxon>
        <taxon>Pseudomonadati</taxon>
        <taxon>Pseudomonadota</taxon>
        <taxon>Alphaproteobacteria</taxon>
        <taxon>Rhodobacterales</taxon>
        <taxon>Roseobacteraceae</taxon>
        <taxon>Oceanicola</taxon>
    </lineage>
</organism>
<dbReference type="Gene3D" id="1.10.10.60">
    <property type="entry name" value="Homeodomain-like"/>
    <property type="match status" value="2"/>
</dbReference>
<dbReference type="PANTHER" id="PTHR46796">
    <property type="entry name" value="HTH-TYPE TRANSCRIPTIONAL ACTIVATOR RHAS-RELATED"/>
    <property type="match status" value="1"/>
</dbReference>
<dbReference type="SUPFAM" id="SSF46689">
    <property type="entry name" value="Homeodomain-like"/>
    <property type="match status" value="2"/>
</dbReference>
<dbReference type="InterPro" id="IPR020449">
    <property type="entry name" value="Tscrpt_reg_AraC-type_HTH"/>
</dbReference>
<evidence type="ECO:0000256" key="1">
    <source>
        <dbReference type="ARBA" id="ARBA00023015"/>
    </source>
</evidence>
<dbReference type="SMART" id="SM00342">
    <property type="entry name" value="HTH_ARAC"/>
    <property type="match status" value="1"/>
</dbReference>
<protein>
    <submittedName>
        <fullName evidence="5">Transcriptional regulator, AraC/XylS family protein</fullName>
    </submittedName>
</protein>
<name>Q2CGN3_OCEGH</name>
<dbReference type="SUPFAM" id="SSF51182">
    <property type="entry name" value="RmlC-like cupins"/>
    <property type="match status" value="1"/>
</dbReference>
<dbReference type="InterPro" id="IPR014710">
    <property type="entry name" value="RmlC-like_jellyroll"/>
</dbReference>
<dbReference type="eggNOG" id="COG4977">
    <property type="taxonomic scope" value="Bacteria"/>
</dbReference>
<dbReference type="PRINTS" id="PR00032">
    <property type="entry name" value="HTHARAC"/>
</dbReference>
<sequence>MQHTASIAGFEIGVPEVERFGYAQFATAVATSDNWAHHEGAELVYMLDGDACWELDDNLLVPLSTGQCALFPAGLKHRITNGVYPPSSSFWLVMSNHKNTGRAGMLTDSNRMLFDTALGRHGLTRPISEQGLASIQALIRLMKDKRLYSGAPLLVSELRAHLYLIMVETWKVHDRSPATTEPDPIVQKVLDMIHGETETWPQIGALAETVGCTRGHLHAIFRRDIGMSPSDYVQRHRIRQACECLRSGSDTVTDVAHTLGFASSQHFARTFRKYLGLTPSDYRNQRSHRSAI</sequence>
<evidence type="ECO:0000256" key="2">
    <source>
        <dbReference type="ARBA" id="ARBA00023125"/>
    </source>
</evidence>
<evidence type="ECO:0000256" key="3">
    <source>
        <dbReference type="ARBA" id="ARBA00023163"/>
    </source>
</evidence>
<evidence type="ECO:0000313" key="5">
    <source>
        <dbReference type="EMBL" id="EAR51902.1"/>
    </source>
</evidence>
<proteinExistence type="predicted"/>
<dbReference type="HOGENOM" id="CLU_952585_0_0_5"/>
<keyword evidence="1" id="KW-0805">Transcription regulation</keyword>
<dbReference type="InterPro" id="IPR013096">
    <property type="entry name" value="Cupin_2"/>
</dbReference>
<comment type="caution">
    <text evidence="5">The sequence shown here is derived from an EMBL/GenBank/DDBJ whole genome shotgun (WGS) entry which is preliminary data.</text>
</comment>
<dbReference type="EMBL" id="AAOT01000008">
    <property type="protein sequence ID" value="EAR51902.1"/>
    <property type="molecule type" value="Genomic_DNA"/>
</dbReference>
<dbReference type="RefSeq" id="WP_007257229.1">
    <property type="nucleotide sequence ID" value="NZ_CH724111.1"/>
</dbReference>
<keyword evidence="6" id="KW-1185">Reference proteome</keyword>
<dbReference type="GO" id="GO:0003700">
    <property type="term" value="F:DNA-binding transcription factor activity"/>
    <property type="evidence" value="ECO:0007669"/>
    <property type="project" value="InterPro"/>
</dbReference>
<dbReference type="Proteomes" id="UP000003635">
    <property type="component" value="Unassembled WGS sequence"/>
</dbReference>
<dbReference type="Pfam" id="PF12833">
    <property type="entry name" value="HTH_18"/>
    <property type="match status" value="1"/>
</dbReference>
<accession>Q2CGN3</accession>
<evidence type="ECO:0000259" key="4">
    <source>
        <dbReference type="PROSITE" id="PS01124"/>
    </source>
</evidence>
<dbReference type="InterPro" id="IPR050204">
    <property type="entry name" value="AraC_XylS_family_regulators"/>
</dbReference>
<dbReference type="PROSITE" id="PS00041">
    <property type="entry name" value="HTH_ARAC_FAMILY_1"/>
    <property type="match status" value="1"/>
</dbReference>
<keyword evidence="3" id="KW-0804">Transcription</keyword>
<gene>
    <name evidence="5" type="ORF">OG2516_16414</name>
</gene>
<feature type="domain" description="HTH araC/xylS-type" evidence="4">
    <location>
        <begin position="187"/>
        <end position="285"/>
    </location>
</feature>
<reference evidence="5 6" key="1">
    <citation type="journal article" date="2010" name="J. Bacteriol.">
        <title>Genome sequences of Oceanicola granulosus HTCC2516(T) and Oceanicola batsensis HTCC2597(TDelta).</title>
        <authorList>
            <person name="Thrash J.C."/>
            <person name="Cho J.C."/>
            <person name="Vergin K.L."/>
            <person name="Giovannoni S.J."/>
        </authorList>
    </citation>
    <scope>NUCLEOTIDE SEQUENCE [LARGE SCALE GENOMIC DNA]</scope>
    <source>
        <strain evidence="6">ATCC BAA-861 / DSM 15982 / KCTC 12143 / HTCC2516</strain>
    </source>
</reference>
<dbReference type="CDD" id="cd02208">
    <property type="entry name" value="cupin_RmlC-like"/>
    <property type="match status" value="1"/>
</dbReference>
<dbReference type="Pfam" id="PF07883">
    <property type="entry name" value="Cupin_2"/>
    <property type="match status" value="1"/>
</dbReference>
<dbReference type="InterPro" id="IPR009057">
    <property type="entry name" value="Homeodomain-like_sf"/>
</dbReference>